<organism evidence="26 27">
    <name type="scientific">Eleusine coracana subsp. coracana</name>
    <dbReference type="NCBI Taxonomy" id="191504"/>
    <lineage>
        <taxon>Eukaryota</taxon>
        <taxon>Viridiplantae</taxon>
        <taxon>Streptophyta</taxon>
        <taxon>Embryophyta</taxon>
        <taxon>Tracheophyta</taxon>
        <taxon>Spermatophyta</taxon>
        <taxon>Magnoliopsida</taxon>
        <taxon>Liliopsida</taxon>
        <taxon>Poales</taxon>
        <taxon>Poaceae</taxon>
        <taxon>PACMAD clade</taxon>
        <taxon>Chloridoideae</taxon>
        <taxon>Cynodonteae</taxon>
        <taxon>Eleusininae</taxon>
        <taxon>Eleusine</taxon>
    </lineage>
</organism>
<evidence type="ECO:0000256" key="13">
    <source>
        <dbReference type="ARBA" id="ARBA00022989"/>
    </source>
</evidence>
<name>A0AAV5FJU7_ELECO</name>
<dbReference type="Gene3D" id="3.30.200.20">
    <property type="entry name" value="Phosphorylase Kinase, domain 1"/>
    <property type="match status" value="1"/>
</dbReference>
<dbReference type="Pfam" id="PF07714">
    <property type="entry name" value="PK_Tyr_Ser-Thr"/>
    <property type="match status" value="1"/>
</dbReference>
<dbReference type="PROSITE" id="PS50011">
    <property type="entry name" value="PROTEIN_KINASE_DOM"/>
    <property type="match status" value="1"/>
</dbReference>
<keyword evidence="17" id="KW-0325">Glycoprotein</keyword>
<dbReference type="PROSITE" id="PS00108">
    <property type="entry name" value="PROTEIN_KINASE_ST"/>
    <property type="match status" value="1"/>
</dbReference>
<dbReference type="InterPro" id="IPR001480">
    <property type="entry name" value="Bulb-type_lectin_dom"/>
</dbReference>
<comment type="similarity">
    <text evidence="2">In the N-terminal section; belongs to the leguminous lectin family.</text>
</comment>
<comment type="caution">
    <text evidence="26">The sequence shown here is derived from an EMBL/GenBank/DDBJ whole genome shotgun (WGS) entry which is preliminary data.</text>
</comment>
<dbReference type="EMBL" id="BQKI01000085">
    <property type="protein sequence ID" value="GJN34546.1"/>
    <property type="molecule type" value="Genomic_DNA"/>
</dbReference>
<evidence type="ECO:0000259" key="23">
    <source>
        <dbReference type="PROSITE" id="PS50011"/>
    </source>
</evidence>
<proteinExistence type="inferred from homology"/>
<dbReference type="CDD" id="cd00028">
    <property type="entry name" value="B_lectin"/>
    <property type="match status" value="1"/>
</dbReference>
<keyword evidence="5 20" id="KW-0723">Serine/threonine-protein kinase</keyword>
<comment type="catalytic activity">
    <reaction evidence="19 20">
        <text>L-seryl-[protein] + ATP = O-phospho-L-seryl-[protein] + ADP + H(+)</text>
        <dbReference type="Rhea" id="RHEA:17989"/>
        <dbReference type="Rhea" id="RHEA-COMP:9863"/>
        <dbReference type="Rhea" id="RHEA-COMP:11604"/>
        <dbReference type="ChEBI" id="CHEBI:15378"/>
        <dbReference type="ChEBI" id="CHEBI:29999"/>
        <dbReference type="ChEBI" id="CHEBI:30616"/>
        <dbReference type="ChEBI" id="CHEBI:83421"/>
        <dbReference type="ChEBI" id="CHEBI:456216"/>
        <dbReference type="EC" id="2.7.11.1"/>
    </reaction>
</comment>
<dbReference type="GO" id="GO:0004674">
    <property type="term" value="F:protein serine/threonine kinase activity"/>
    <property type="evidence" value="ECO:0007669"/>
    <property type="project" value="UniProtKB-KW"/>
</dbReference>
<comment type="catalytic activity">
    <reaction evidence="18 20">
        <text>L-threonyl-[protein] + ATP = O-phospho-L-threonyl-[protein] + ADP + H(+)</text>
        <dbReference type="Rhea" id="RHEA:46608"/>
        <dbReference type="Rhea" id="RHEA-COMP:11060"/>
        <dbReference type="Rhea" id="RHEA-COMP:11605"/>
        <dbReference type="ChEBI" id="CHEBI:15378"/>
        <dbReference type="ChEBI" id="CHEBI:30013"/>
        <dbReference type="ChEBI" id="CHEBI:30616"/>
        <dbReference type="ChEBI" id="CHEBI:61977"/>
        <dbReference type="ChEBI" id="CHEBI:456216"/>
        <dbReference type="EC" id="2.7.11.1"/>
    </reaction>
</comment>
<accession>A0AAV5FJU7</accession>
<evidence type="ECO:0000256" key="6">
    <source>
        <dbReference type="ARBA" id="ARBA00022536"/>
    </source>
</evidence>
<keyword evidence="16" id="KW-0675">Receptor</keyword>
<dbReference type="InterPro" id="IPR008271">
    <property type="entry name" value="Ser/Thr_kinase_AS"/>
</dbReference>
<comment type="similarity">
    <text evidence="20">Belongs to the protein kinase superfamily. Ser/Thr protein kinase family.</text>
</comment>
<evidence type="ECO:0000256" key="11">
    <source>
        <dbReference type="ARBA" id="ARBA00022777"/>
    </source>
</evidence>
<evidence type="ECO:0000256" key="4">
    <source>
        <dbReference type="ARBA" id="ARBA00022475"/>
    </source>
</evidence>
<evidence type="ECO:0000256" key="8">
    <source>
        <dbReference type="ARBA" id="ARBA00022692"/>
    </source>
</evidence>
<feature type="signal peptide" evidence="22">
    <location>
        <begin position="1"/>
        <end position="23"/>
    </location>
</feature>
<evidence type="ECO:0000256" key="5">
    <source>
        <dbReference type="ARBA" id="ARBA00022527"/>
    </source>
</evidence>
<evidence type="ECO:0000256" key="17">
    <source>
        <dbReference type="ARBA" id="ARBA00023180"/>
    </source>
</evidence>
<dbReference type="PANTHER" id="PTHR27002">
    <property type="entry name" value="RECEPTOR-LIKE SERINE/THREONINE-PROTEIN KINASE SD1-8"/>
    <property type="match status" value="1"/>
</dbReference>
<evidence type="ECO:0000256" key="20">
    <source>
        <dbReference type="PIRNR" id="PIRNR000641"/>
    </source>
</evidence>
<keyword evidence="15" id="KW-1015">Disulfide bond</keyword>
<dbReference type="PROSITE" id="PS50948">
    <property type="entry name" value="PAN"/>
    <property type="match status" value="1"/>
</dbReference>
<gene>
    <name evidence="26" type="primary">gb23218</name>
    <name evidence="26" type="ORF">PR202_gb23218</name>
</gene>
<dbReference type="Gene3D" id="1.10.510.10">
    <property type="entry name" value="Transferase(Phosphotransferase) domain 1"/>
    <property type="match status" value="1"/>
</dbReference>
<dbReference type="InterPro" id="IPR024171">
    <property type="entry name" value="SRK-like_kinase"/>
</dbReference>
<evidence type="ECO:0000256" key="10">
    <source>
        <dbReference type="ARBA" id="ARBA00022741"/>
    </source>
</evidence>
<evidence type="ECO:0000313" key="27">
    <source>
        <dbReference type="Proteomes" id="UP001054889"/>
    </source>
</evidence>
<comment type="similarity">
    <text evidence="3">In the C-terminal section; belongs to the protein kinase superfamily. Ser/Thr protein kinase family.</text>
</comment>
<evidence type="ECO:0000256" key="9">
    <source>
        <dbReference type="ARBA" id="ARBA00022729"/>
    </source>
</evidence>
<dbReference type="InterPro" id="IPR036426">
    <property type="entry name" value="Bulb-type_lectin_dom_sf"/>
</dbReference>
<keyword evidence="8" id="KW-0812">Transmembrane</keyword>
<dbReference type="PROSITE" id="PS50927">
    <property type="entry name" value="BULB_LECTIN"/>
    <property type="match status" value="1"/>
</dbReference>
<dbReference type="SMART" id="SM00108">
    <property type="entry name" value="B_lectin"/>
    <property type="match status" value="1"/>
</dbReference>
<dbReference type="GO" id="GO:0002229">
    <property type="term" value="P:defense response to oomycetes"/>
    <property type="evidence" value="ECO:0007669"/>
    <property type="project" value="UniProtKB-ARBA"/>
</dbReference>
<dbReference type="InterPro" id="IPR003609">
    <property type="entry name" value="Pan_app"/>
</dbReference>
<feature type="domain" description="Apple" evidence="25">
    <location>
        <begin position="328"/>
        <end position="414"/>
    </location>
</feature>
<dbReference type="InterPro" id="IPR017441">
    <property type="entry name" value="Protein_kinase_ATP_BS"/>
</dbReference>
<comment type="subcellular location">
    <subcellularLocation>
        <location evidence="1">Cell membrane</location>
        <topology evidence="1">Single-pass type I membrane protein</topology>
    </subcellularLocation>
</comment>
<keyword evidence="9 22" id="KW-0732">Signal</keyword>
<keyword evidence="13" id="KW-1133">Transmembrane helix</keyword>
<dbReference type="SMART" id="SM00220">
    <property type="entry name" value="S_TKc"/>
    <property type="match status" value="1"/>
</dbReference>
<protein>
    <recommendedName>
        <fullName evidence="20">Receptor-like serine/threonine-protein kinase</fullName>
        <ecNumber evidence="20">2.7.11.1</ecNumber>
    </recommendedName>
</protein>
<evidence type="ECO:0000256" key="3">
    <source>
        <dbReference type="ARBA" id="ARBA00010217"/>
    </source>
</evidence>
<dbReference type="FunFam" id="3.30.200.20:FF:001238">
    <property type="entry name" value="Os08g0179000 protein"/>
    <property type="match status" value="1"/>
</dbReference>
<evidence type="ECO:0000256" key="14">
    <source>
        <dbReference type="ARBA" id="ARBA00023136"/>
    </source>
</evidence>
<reference evidence="26" key="1">
    <citation type="journal article" date="2018" name="DNA Res.">
        <title>Multiple hybrid de novo genome assembly of finger millet, an orphan allotetraploid crop.</title>
        <authorList>
            <person name="Hatakeyama M."/>
            <person name="Aluri S."/>
            <person name="Balachadran M.T."/>
            <person name="Sivarajan S.R."/>
            <person name="Patrignani A."/>
            <person name="Gruter S."/>
            <person name="Poveda L."/>
            <person name="Shimizu-Inatsugi R."/>
            <person name="Baeten J."/>
            <person name="Francoijs K.J."/>
            <person name="Nataraja K.N."/>
            <person name="Reddy Y.A.N."/>
            <person name="Phadnis S."/>
            <person name="Ravikumar R.L."/>
            <person name="Schlapbach R."/>
            <person name="Sreeman S.M."/>
            <person name="Shimizu K.K."/>
        </authorList>
    </citation>
    <scope>NUCLEOTIDE SEQUENCE</scope>
</reference>
<evidence type="ECO:0000259" key="25">
    <source>
        <dbReference type="PROSITE" id="PS50948"/>
    </source>
</evidence>
<dbReference type="SUPFAM" id="SSF56112">
    <property type="entry name" value="Protein kinase-like (PK-like)"/>
    <property type="match status" value="1"/>
</dbReference>
<dbReference type="CDD" id="cd01098">
    <property type="entry name" value="PAN_AP_plant"/>
    <property type="match status" value="1"/>
</dbReference>
<keyword evidence="6" id="KW-0245">EGF-like domain</keyword>
<evidence type="ECO:0000259" key="24">
    <source>
        <dbReference type="PROSITE" id="PS50927"/>
    </source>
</evidence>
<dbReference type="PANTHER" id="PTHR27002:SF1095">
    <property type="entry name" value="G-TYPE LECTIN S-RECEPTOR-LIKE SERINE_THREONINE-PROTEIN KINASE RKS1"/>
    <property type="match status" value="1"/>
</dbReference>
<dbReference type="Pfam" id="PF08276">
    <property type="entry name" value="PAN_2"/>
    <property type="match status" value="1"/>
</dbReference>
<dbReference type="EC" id="2.7.11.1" evidence="20"/>
<feature type="chain" id="PRO_5043629924" description="Receptor-like serine/threonine-protein kinase" evidence="22">
    <location>
        <begin position="24"/>
        <end position="799"/>
    </location>
</feature>
<keyword evidence="4" id="KW-1003">Cell membrane</keyword>
<dbReference type="Gene3D" id="2.90.10.10">
    <property type="entry name" value="Bulb-type lectin domain"/>
    <property type="match status" value="1"/>
</dbReference>
<dbReference type="PROSITE" id="PS00107">
    <property type="entry name" value="PROTEIN_KINASE_ATP"/>
    <property type="match status" value="1"/>
</dbReference>
<dbReference type="InterPro" id="IPR001245">
    <property type="entry name" value="Ser-Thr/Tyr_kinase_cat_dom"/>
</dbReference>
<keyword evidence="7 20" id="KW-0808">Transferase</keyword>
<dbReference type="Pfam" id="PF01453">
    <property type="entry name" value="B_lectin"/>
    <property type="match status" value="1"/>
</dbReference>
<dbReference type="InterPro" id="IPR011009">
    <property type="entry name" value="Kinase-like_dom_sf"/>
</dbReference>
<dbReference type="GO" id="GO:0005886">
    <property type="term" value="C:plasma membrane"/>
    <property type="evidence" value="ECO:0007669"/>
    <property type="project" value="UniProtKB-SubCell"/>
</dbReference>
<reference evidence="26" key="2">
    <citation type="submission" date="2021-12" db="EMBL/GenBank/DDBJ databases">
        <title>Resequencing data analysis of finger millet.</title>
        <authorList>
            <person name="Hatakeyama M."/>
            <person name="Aluri S."/>
            <person name="Balachadran M.T."/>
            <person name="Sivarajan S.R."/>
            <person name="Poveda L."/>
            <person name="Shimizu-Inatsugi R."/>
            <person name="Schlapbach R."/>
            <person name="Sreeman S.M."/>
            <person name="Shimizu K.K."/>
        </authorList>
    </citation>
    <scope>NUCLEOTIDE SEQUENCE</scope>
</reference>
<evidence type="ECO:0000256" key="22">
    <source>
        <dbReference type="SAM" id="SignalP"/>
    </source>
</evidence>
<dbReference type="AlphaFoldDB" id="A0AAV5FJU7"/>
<keyword evidence="14" id="KW-0472">Membrane</keyword>
<evidence type="ECO:0000256" key="18">
    <source>
        <dbReference type="ARBA" id="ARBA00047899"/>
    </source>
</evidence>
<evidence type="ECO:0000256" key="16">
    <source>
        <dbReference type="ARBA" id="ARBA00023170"/>
    </source>
</evidence>
<dbReference type="InterPro" id="IPR000719">
    <property type="entry name" value="Prot_kinase_dom"/>
</dbReference>
<evidence type="ECO:0000256" key="21">
    <source>
        <dbReference type="PROSITE-ProRule" id="PRU10141"/>
    </source>
</evidence>
<evidence type="ECO:0000256" key="7">
    <source>
        <dbReference type="ARBA" id="ARBA00022679"/>
    </source>
</evidence>
<dbReference type="SUPFAM" id="SSF51110">
    <property type="entry name" value="alpha-D-mannose-specific plant lectins"/>
    <property type="match status" value="1"/>
</dbReference>
<evidence type="ECO:0000256" key="19">
    <source>
        <dbReference type="ARBA" id="ARBA00048679"/>
    </source>
</evidence>
<dbReference type="Proteomes" id="UP001054889">
    <property type="component" value="Unassembled WGS sequence"/>
</dbReference>
<feature type="domain" description="Protein kinase" evidence="23">
    <location>
        <begin position="506"/>
        <end position="799"/>
    </location>
</feature>
<feature type="domain" description="Bulb-type lectin" evidence="24">
    <location>
        <begin position="24"/>
        <end position="155"/>
    </location>
</feature>
<evidence type="ECO:0000313" key="26">
    <source>
        <dbReference type="EMBL" id="GJN34546.1"/>
    </source>
</evidence>
<dbReference type="SMART" id="SM00473">
    <property type="entry name" value="PAN_AP"/>
    <property type="match status" value="1"/>
</dbReference>
<keyword evidence="27" id="KW-1185">Reference proteome</keyword>
<evidence type="ECO:0000256" key="12">
    <source>
        <dbReference type="ARBA" id="ARBA00022840"/>
    </source>
</evidence>
<keyword evidence="11 20" id="KW-0418">Kinase</keyword>
<evidence type="ECO:0000256" key="2">
    <source>
        <dbReference type="ARBA" id="ARBA00008536"/>
    </source>
</evidence>
<sequence length="799" mass="89462">MDQPCSYIVVVLLLMSWSLLCSADDRIFLGKPLFPGTTLISDGGAFALGFFSPPGSNSSSSLLYLGIWYNNIPKLTVVWVAEQAAPIIAGDSSSSTPAASLALTNASNLVLSDATGRVLWTTNITAGTSHLAVLQNTGNLVVRSPNGTALWQSFEHPGDAYLPTMKIGQTYRTHYGVRLVSWNGPGDPSRGRFTFGADPVRPLQLVIWNGTRVHWRNSPWQGYMVDSNYQKGGGRSAIYRAVFNTDEEIYAAFTLSDGAPPMQYTLTYAGDLELQSWSNDTSAWATIINTDDGVSTCRCIEGFEPASGAEWSQGNFSDGCRRMEPVRCVDGFAEIQNMKLPNWWYTHVPNRSFEECAAGCMRNCSCVAYAYANLTTSAKKDSTRCLVWTSDLIHMEKVVGSWGDFGETLYLRLAGAGRGGGTKRSASLRIVLPLFQFQQQLTPVLSLYIYHYVREELLKKINGENNKVRALRVLSASDELGHEIPVQDLEFPFLVYDDIITATDNFSEASMIGKGGFGKVYKGVLGSREVAVKRLSMGSKQGTVEFRNEVLLIAKLQHRNLVRLVGCCMEGDEKLLIYEYLPNKSLDATIFNGARKSMLDWSMRFKIIKGVARGLLYLHQDSRLTIIHRDLKASNILLDAAMNPKISDFGMARIFGENQEQANTKRVVGTYGYMAPEYAMEGIFSVKSDVYSFGVLLLEIYTSYDRIRVHLVYTFHRRKSIFHRRRPNSHSMANQLEVLELWVMPRGLMFICLMPSPVLRDATCRPRRLRISLMARGSDHGWRRHVAAARPRQRRRRVR</sequence>
<keyword evidence="10 20" id="KW-0547">Nucleotide-binding</keyword>
<evidence type="ECO:0000256" key="1">
    <source>
        <dbReference type="ARBA" id="ARBA00004251"/>
    </source>
</evidence>
<dbReference type="FunFam" id="1.10.510.10:FF:000240">
    <property type="entry name" value="Lectin-domain containing receptor kinase A4.3"/>
    <property type="match status" value="1"/>
</dbReference>
<dbReference type="PIRSF" id="PIRSF000641">
    <property type="entry name" value="SRK"/>
    <property type="match status" value="1"/>
</dbReference>
<evidence type="ECO:0000256" key="15">
    <source>
        <dbReference type="ARBA" id="ARBA00023157"/>
    </source>
</evidence>
<keyword evidence="12 20" id="KW-0067">ATP-binding</keyword>
<dbReference type="GO" id="GO:0005524">
    <property type="term" value="F:ATP binding"/>
    <property type="evidence" value="ECO:0007669"/>
    <property type="project" value="UniProtKB-UniRule"/>
</dbReference>
<feature type="binding site" evidence="21">
    <location>
        <position position="533"/>
    </location>
    <ligand>
        <name>ATP</name>
        <dbReference type="ChEBI" id="CHEBI:30616"/>
    </ligand>
</feature>